<accession>A0A0K2UG01</accession>
<protein>
    <submittedName>
        <fullName evidence="1">Uncharacterized protein</fullName>
    </submittedName>
</protein>
<reference evidence="1" key="1">
    <citation type="submission" date="2014-05" db="EMBL/GenBank/DDBJ databases">
        <authorList>
            <person name="Chronopoulou M."/>
        </authorList>
    </citation>
    <scope>NUCLEOTIDE SEQUENCE</scope>
    <source>
        <tissue evidence="1">Whole organism</tissue>
    </source>
</reference>
<dbReference type="AlphaFoldDB" id="A0A0K2UG01"/>
<sequence>MVSSLEAILRTPDLLKNFLSSMTTPPQKHGDSKFSVISL</sequence>
<name>A0A0K2UG01_LEPSM</name>
<proteinExistence type="predicted"/>
<organism evidence="1">
    <name type="scientific">Lepeophtheirus salmonis</name>
    <name type="common">Salmon louse</name>
    <name type="synonym">Caligus salmonis</name>
    <dbReference type="NCBI Taxonomy" id="72036"/>
    <lineage>
        <taxon>Eukaryota</taxon>
        <taxon>Metazoa</taxon>
        <taxon>Ecdysozoa</taxon>
        <taxon>Arthropoda</taxon>
        <taxon>Crustacea</taxon>
        <taxon>Multicrustacea</taxon>
        <taxon>Hexanauplia</taxon>
        <taxon>Copepoda</taxon>
        <taxon>Siphonostomatoida</taxon>
        <taxon>Caligidae</taxon>
        <taxon>Lepeophtheirus</taxon>
    </lineage>
</organism>
<evidence type="ECO:0000313" key="1">
    <source>
        <dbReference type="EMBL" id="CDW37000.1"/>
    </source>
</evidence>
<dbReference type="EMBL" id="HACA01019639">
    <property type="protein sequence ID" value="CDW37000.1"/>
    <property type="molecule type" value="Transcribed_RNA"/>
</dbReference>